<dbReference type="GO" id="GO:0016853">
    <property type="term" value="F:isomerase activity"/>
    <property type="evidence" value="ECO:0007669"/>
    <property type="project" value="UniProtKB-KW"/>
</dbReference>
<organism evidence="2 3">
    <name type="scientific">Sphaerisporangium aureirubrum</name>
    <dbReference type="NCBI Taxonomy" id="1544736"/>
    <lineage>
        <taxon>Bacteria</taxon>
        <taxon>Bacillati</taxon>
        <taxon>Actinomycetota</taxon>
        <taxon>Actinomycetes</taxon>
        <taxon>Streptosporangiales</taxon>
        <taxon>Streptosporangiaceae</taxon>
        <taxon>Sphaerisporangium</taxon>
    </lineage>
</organism>
<comment type="caution">
    <text evidence="2">The sequence shown here is derived from an EMBL/GenBank/DDBJ whole genome shotgun (WGS) entry which is preliminary data.</text>
</comment>
<evidence type="ECO:0000313" key="2">
    <source>
        <dbReference type="EMBL" id="MFC6081942.1"/>
    </source>
</evidence>
<dbReference type="RefSeq" id="WP_380750918.1">
    <property type="nucleotide sequence ID" value="NZ_JBHSRF010000013.1"/>
</dbReference>
<keyword evidence="3" id="KW-1185">Reference proteome</keyword>
<reference evidence="3" key="1">
    <citation type="journal article" date="2019" name="Int. J. Syst. Evol. Microbiol.">
        <title>The Global Catalogue of Microorganisms (GCM) 10K type strain sequencing project: providing services to taxonomists for standard genome sequencing and annotation.</title>
        <authorList>
            <consortium name="The Broad Institute Genomics Platform"/>
            <consortium name="The Broad Institute Genome Sequencing Center for Infectious Disease"/>
            <person name="Wu L."/>
            <person name="Ma J."/>
        </authorList>
    </citation>
    <scope>NUCLEOTIDE SEQUENCE [LARGE SCALE GENOMIC DNA]</scope>
    <source>
        <strain evidence="3">JCM 30346</strain>
    </source>
</reference>
<accession>A0ABW1NIQ1</accession>
<gene>
    <name evidence="2" type="ORF">ACFP1K_12305</name>
</gene>
<dbReference type="EMBL" id="JBHSRF010000013">
    <property type="protein sequence ID" value="MFC6081942.1"/>
    <property type="molecule type" value="Genomic_DNA"/>
</dbReference>
<sequence>MARLLTAGLCSVTYRALPPERVIALAAEAGLDHIEWGQDVHVPFGDESRAHRVGEATRAAGLSVSALGSYYRAGAITDPAEDERVWRRVVAAAHALGAPRVRVWAGTHPSATAPPATRRETLDALRRCTESAPGLTVATEFHDRTLTDTSASTRAMLDEIPTLRTYWQPPNGMPTPEALTGLQAVLDRVDAVHAFSWWPTPLDRHPLDHRESLWKAVADMLAATGRPMSVSLEFVPGDDPAVLTREAAALRRHLERATP</sequence>
<dbReference type="Gene3D" id="3.20.20.150">
    <property type="entry name" value="Divalent-metal-dependent TIM barrel enzymes"/>
    <property type="match status" value="1"/>
</dbReference>
<evidence type="ECO:0000313" key="3">
    <source>
        <dbReference type="Proteomes" id="UP001596137"/>
    </source>
</evidence>
<dbReference type="Proteomes" id="UP001596137">
    <property type="component" value="Unassembled WGS sequence"/>
</dbReference>
<evidence type="ECO:0000259" key="1">
    <source>
        <dbReference type="Pfam" id="PF01261"/>
    </source>
</evidence>
<dbReference type="InterPro" id="IPR013022">
    <property type="entry name" value="Xyl_isomerase-like_TIM-brl"/>
</dbReference>
<dbReference type="PANTHER" id="PTHR12110">
    <property type="entry name" value="HYDROXYPYRUVATE ISOMERASE"/>
    <property type="match status" value="1"/>
</dbReference>
<dbReference type="SUPFAM" id="SSF51658">
    <property type="entry name" value="Xylose isomerase-like"/>
    <property type="match status" value="1"/>
</dbReference>
<dbReference type="PANTHER" id="PTHR12110:SF41">
    <property type="entry name" value="INOSOSE DEHYDRATASE"/>
    <property type="match status" value="1"/>
</dbReference>
<dbReference type="InterPro" id="IPR036237">
    <property type="entry name" value="Xyl_isomerase-like_sf"/>
</dbReference>
<dbReference type="Pfam" id="PF01261">
    <property type="entry name" value="AP_endonuc_2"/>
    <property type="match status" value="1"/>
</dbReference>
<keyword evidence="2" id="KW-0413">Isomerase</keyword>
<dbReference type="InterPro" id="IPR050312">
    <property type="entry name" value="IolE/XylAMocC-like"/>
</dbReference>
<name>A0ABW1NIQ1_9ACTN</name>
<proteinExistence type="predicted"/>
<protein>
    <submittedName>
        <fullName evidence="2">Sugar phosphate isomerase/epimerase family protein</fullName>
    </submittedName>
</protein>
<feature type="domain" description="Xylose isomerase-like TIM barrel" evidence="1">
    <location>
        <begin position="23"/>
        <end position="250"/>
    </location>
</feature>